<feature type="transmembrane region" description="Helical" evidence="1">
    <location>
        <begin position="79"/>
        <end position="98"/>
    </location>
</feature>
<organism evidence="2 3">
    <name type="scientific">Massilia haematophila</name>
    <dbReference type="NCBI Taxonomy" id="457923"/>
    <lineage>
        <taxon>Bacteria</taxon>
        <taxon>Pseudomonadati</taxon>
        <taxon>Pseudomonadota</taxon>
        <taxon>Betaproteobacteria</taxon>
        <taxon>Burkholderiales</taxon>
        <taxon>Oxalobacteraceae</taxon>
        <taxon>Telluria group</taxon>
        <taxon>Massilia</taxon>
    </lineage>
</organism>
<evidence type="ECO:0008006" key="4">
    <source>
        <dbReference type="Google" id="ProtNLM"/>
    </source>
</evidence>
<sequence>MREHFLRKLLRGTLPLLVWAAHFAACYVFVAAQCSPAGYVPGYPQRLPLALITAAALAACALLGWKWKNTLRHADERTALLHWAAGGTAVLAFIGILWTSVPMWFIQGCR</sequence>
<name>A0ABV7PKP4_9BURK</name>
<accession>A0ABV7PKP4</accession>
<evidence type="ECO:0000313" key="3">
    <source>
        <dbReference type="Proteomes" id="UP001595665"/>
    </source>
</evidence>
<reference evidence="3" key="1">
    <citation type="journal article" date="2019" name="Int. J. Syst. Evol. Microbiol.">
        <title>The Global Catalogue of Microorganisms (GCM) 10K type strain sequencing project: providing services to taxonomists for standard genome sequencing and annotation.</title>
        <authorList>
            <consortium name="The Broad Institute Genomics Platform"/>
            <consortium name="The Broad Institute Genome Sequencing Center for Infectious Disease"/>
            <person name="Wu L."/>
            <person name="Ma J."/>
        </authorList>
    </citation>
    <scope>NUCLEOTIDE SEQUENCE [LARGE SCALE GENOMIC DNA]</scope>
    <source>
        <strain evidence="3">CCM 7480</strain>
    </source>
</reference>
<dbReference type="EMBL" id="JBHRVV010000001">
    <property type="protein sequence ID" value="MFC3459709.1"/>
    <property type="molecule type" value="Genomic_DNA"/>
</dbReference>
<dbReference type="Proteomes" id="UP001595665">
    <property type="component" value="Unassembled WGS sequence"/>
</dbReference>
<proteinExistence type="predicted"/>
<gene>
    <name evidence="2" type="ORF">ACFOPH_15845</name>
</gene>
<keyword evidence="3" id="KW-1185">Reference proteome</keyword>
<keyword evidence="1" id="KW-0812">Transmembrane</keyword>
<protein>
    <recommendedName>
        <fullName evidence="4">Transmembrane protein</fullName>
    </recommendedName>
</protein>
<evidence type="ECO:0000256" key="1">
    <source>
        <dbReference type="SAM" id="Phobius"/>
    </source>
</evidence>
<feature type="transmembrane region" description="Helical" evidence="1">
    <location>
        <begin position="47"/>
        <end position="67"/>
    </location>
</feature>
<dbReference type="RefSeq" id="WP_312553084.1">
    <property type="nucleotide sequence ID" value="NZ_JBHRVV010000001.1"/>
</dbReference>
<evidence type="ECO:0000313" key="2">
    <source>
        <dbReference type="EMBL" id="MFC3459709.1"/>
    </source>
</evidence>
<keyword evidence="1" id="KW-1133">Transmembrane helix</keyword>
<comment type="caution">
    <text evidence="2">The sequence shown here is derived from an EMBL/GenBank/DDBJ whole genome shotgun (WGS) entry which is preliminary data.</text>
</comment>
<feature type="transmembrane region" description="Helical" evidence="1">
    <location>
        <begin position="12"/>
        <end position="32"/>
    </location>
</feature>
<keyword evidence="1" id="KW-0472">Membrane</keyword>